<evidence type="ECO:0000256" key="5">
    <source>
        <dbReference type="ARBA" id="ARBA00022829"/>
    </source>
</evidence>
<evidence type="ECO:0000256" key="7">
    <source>
        <dbReference type="ARBA" id="ARBA00023306"/>
    </source>
</evidence>
<dbReference type="EMBL" id="MCBS01022914">
    <property type="protein sequence ID" value="RKF76190.1"/>
    <property type="molecule type" value="Genomic_DNA"/>
</dbReference>
<evidence type="ECO:0000256" key="4">
    <source>
        <dbReference type="ARBA" id="ARBA00022776"/>
    </source>
</evidence>
<dbReference type="Pfam" id="PF10345">
    <property type="entry name" value="Cohesin_load"/>
    <property type="match status" value="1"/>
</dbReference>
<keyword evidence="4" id="KW-0498">Mitosis</keyword>
<accession>A0A420INQ1</accession>
<comment type="caution">
    <text evidence="8">The sequence shown here is derived from an EMBL/GenBank/DDBJ whole genome shotgun (WGS) entry which is preliminary data.</text>
</comment>
<dbReference type="Proteomes" id="UP000285326">
    <property type="component" value="Unassembled WGS sequence"/>
</dbReference>
<dbReference type="GO" id="GO:0007059">
    <property type="term" value="P:chromosome segregation"/>
    <property type="evidence" value="ECO:0007669"/>
    <property type="project" value="UniProtKB-KW"/>
</dbReference>
<keyword evidence="7" id="KW-0131">Cell cycle</keyword>
<dbReference type="InterPro" id="IPR019440">
    <property type="entry name" value="MAU2"/>
</dbReference>
<name>A0A420INQ1_9PEZI</name>
<sequence>MDLDDSFITLRSSEIMADQCGHDFSDDFGHNNSVSHAQRMTNGRNSPTRAPLQQLHYLNLHQPQHASGLAHRAQQRQDFPASQLCHSLADSIMHPTQCNYSNEDSSTQRLTKNAFLASPAVSSQRPIPREPDIAKLLISMAEEYFEAAQQLAPFSARTLSGKSIEKCQKLVAIGLGCLETALKRVTGLDPRDEACVRLRYASVLFEETENAMEAETTLSKGIELCKRVRIIILIVEMNLLTLKQNHYYDLKYAMYFLLAQCVAKSNLKASIKALDAHISEAETFSNVSWVYAFRFLRASHSLACGTFIDSNAAVRNLRVIAALAEQYGDRPIHFLASLMEVTAHLRISGPEASQNLKSSMASVWSHQTNSSCYIPPLFVYAHILDLACSIREGDPQEMMIKLQAARNAMDASIRNKDWGSGDTISIPIPSSANASRVVSTDTGIILGIGNDGADTLMITFLDQKDAYCISCLLYGVVLLQRSANERLTALKYLNQGLSILEKDDESKSSKSLPNKILPNLMAKRRWRGQIICYIRIYLAFCHSLSAEWPQVKECLENLEKTLEIFEIPLTKHLECLLIYLSAIYHQGSGDLTTALEILEDPRFKIPTERPPNVSSVEQMEYDIAILAGLNTLSILQHPKRFDPVKNIAMLNTLEPVCLSHSNQDIVNAFNLIMVTVKTNPSKTLMEVKHHLSAALNGAKKTNNSQLLSITVTLMFSFFFVGVLGTQAENGAQAASRTAAKSGNPLWMSVADSLLARCNELHGKMESAQATMALARKSAVKVSLNP</sequence>
<evidence type="ECO:0000313" key="9">
    <source>
        <dbReference type="Proteomes" id="UP000285326"/>
    </source>
</evidence>
<evidence type="ECO:0000256" key="6">
    <source>
        <dbReference type="ARBA" id="ARBA00023242"/>
    </source>
</evidence>
<dbReference type="GO" id="GO:0007064">
    <property type="term" value="P:mitotic sister chromatid cohesion"/>
    <property type="evidence" value="ECO:0007669"/>
    <property type="project" value="InterPro"/>
</dbReference>
<keyword evidence="3" id="KW-0132">Cell division</keyword>
<dbReference type="PANTHER" id="PTHR21394">
    <property type="entry name" value="MAU2 CHROMATID COHESION FACTOR HOMOLOG"/>
    <property type="match status" value="1"/>
</dbReference>
<dbReference type="GO" id="GO:0051301">
    <property type="term" value="P:cell division"/>
    <property type="evidence" value="ECO:0007669"/>
    <property type="project" value="UniProtKB-KW"/>
</dbReference>
<evidence type="ECO:0000256" key="1">
    <source>
        <dbReference type="ARBA" id="ARBA00004123"/>
    </source>
</evidence>
<keyword evidence="5" id="KW-0159">Chromosome partition</keyword>
<evidence type="ECO:0000256" key="2">
    <source>
        <dbReference type="ARBA" id="ARBA00008585"/>
    </source>
</evidence>
<evidence type="ECO:0000313" key="8">
    <source>
        <dbReference type="EMBL" id="RKF76190.1"/>
    </source>
</evidence>
<dbReference type="AlphaFoldDB" id="A0A420INQ1"/>
<dbReference type="GO" id="GO:0005634">
    <property type="term" value="C:nucleus"/>
    <property type="evidence" value="ECO:0007669"/>
    <property type="project" value="UniProtKB-SubCell"/>
</dbReference>
<proteinExistence type="inferred from homology"/>
<comment type="subcellular location">
    <subcellularLocation>
        <location evidence="1">Nucleus</location>
    </subcellularLocation>
</comment>
<gene>
    <name evidence="8" type="ORF">GcM1_229086</name>
</gene>
<evidence type="ECO:0000256" key="3">
    <source>
        <dbReference type="ARBA" id="ARBA00022618"/>
    </source>
</evidence>
<reference evidence="8 9" key="1">
    <citation type="journal article" date="2018" name="BMC Genomics">
        <title>Comparative genome analyses reveal sequence features reflecting distinct modes of host-adaptation between dicot and monocot powdery mildew.</title>
        <authorList>
            <person name="Wu Y."/>
            <person name="Ma X."/>
            <person name="Pan Z."/>
            <person name="Kale S.D."/>
            <person name="Song Y."/>
            <person name="King H."/>
            <person name="Zhang Q."/>
            <person name="Presley C."/>
            <person name="Deng X."/>
            <person name="Wei C.I."/>
            <person name="Xiao S."/>
        </authorList>
    </citation>
    <scope>NUCLEOTIDE SEQUENCE [LARGE SCALE GENOMIC DNA]</scope>
    <source>
        <strain evidence="8">UMSG1</strain>
    </source>
</reference>
<organism evidence="8 9">
    <name type="scientific">Golovinomyces cichoracearum</name>
    <dbReference type="NCBI Taxonomy" id="62708"/>
    <lineage>
        <taxon>Eukaryota</taxon>
        <taxon>Fungi</taxon>
        <taxon>Dikarya</taxon>
        <taxon>Ascomycota</taxon>
        <taxon>Pezizomycotina</taxon>
        <taxon>Leotiomycetes</taxon>
        <taxon>Erysiphales</taxon>
        <taxon>Erysiphaceae</taxon>
        <taxon>Golovinomyces</taxon>
    </lineage>
</organism>
<comment type="similarity">
    <text evidence="2">Belongs to the SCC4/mau-2 family.</text>
</comment>
<protein>
    <submittedName>
        <fullName evidence="8">Putative cohesin loading factor</fullName>
    </submittedName>
</protein>
<keyword evidence="6" id="KW-0539">Nucleus</keyword>